<comment type="caution">
    <text evidence="2">The sequence shown here is derived from an EMBL/GenBank/DDBJ whole genome shotgun (WGS) entry which is preliminary data.</text>
</comment>
<dbReference type="Proteomes" id="UP000756921">
    <property type="component" value="Unassembled WGS sequence"/>
</dbReference>
<dbReference type="AlphaFoldDB" id="A0A9P6GCT0"/>
<organism evidence="2 3">
    <name type="scientific">Paraphaeosphaeria minitans</name>
    <dbReference type="NCBI Taxonomy" id="565426"/>
    <lineage>
        <taxon>Eukaryota</taxon>
        <taxon>Fungi</taxon>
        <taxon>Dikarya</taxon>
        <taxon>Ascomycota</taxon>
        <taxon>Pezizomycotina</taxon>
        <taxon>Dothideomycetes</taxon>
        <taxon>Pleosporomycetidae</taxon>
        <taxon>Pleosporales</taxon>
        <taxon>Massarineae</taxon>
        <taxon>Didymosphaeriaceae</taxon>
        <taxon>Paraphaeosphaeria</taxon>
    </lineage>
</organism>
<evidence type="ECO:0000256" key="1">
    <source>
        <dbReference type="SAM" id="MobiDB-lite"/>
    </source>
</evidence>
<evidence type="ECO:0000313" key="3">
    <source>
        <dbReference type="Proteomes" id="UP000756921"/>
    </source>
</evidence>
<accession>A0A9P6GCT0</accession>
<feature type="region of interest" description="Disordered" evidence="1">
    <location>
        <begin position="1"/>
        <end position="39"/>
    </location>
</feature>
<proteinExistence type="predicted"/>
<dbReference type="EMBL" id="WJXW01000009">
    <property type="protein sequence ID" value="KAF9733337.1"/>
    <property type="molecule type" value="Genomic_DNA"/>
</dbReference>
<evidence type="ECO:0000313" key="2">
    <source>
        <dbReference type="EMBL" id="KAF9733337.1"/>
    </source>
</evidence>
<gene>
    <name evidence="2" type="ORF">PMIN01_09020</name>
</gene>
<reference evidence="2" key="1">
    <citation type="journal article" date="2020" name="Mol. Plant Microbe Interact.">
        <title>Genome Sequence of the Biocontrol Agent Coniothyrium minitans strain Conio (IMI 134523).</title>
        <authorList>
            <person name="Patel D."/>
            <person name="Shittu T.A."/>
            <person name="Baroncelli R."/>
            <person name="Muthumeenakshi S."/>
            <person name="Osborne T.H."/>
            <person name="Janganan T.K."/>
            <person name="Sreenivasaprasad S."/>
        </authorList>
    </citation>
    <scope>NUCLEOTIDE SEQUENCE</scope>
    <source>
        <strain evidence="2">Conio</strain>
    </source>
</reference>
<name>A0A9P6GCT0_9PLEO</name>
<protein>
    <submittedName>
        <fullName evidence="2">Uncharacterized protein</fullName>
    </submittedName>
</protein>
<keyword evidence="3" id="KW-1185">Reference proteome</keyword>
<sequence length="133" mass="14114">MSPRRPSTPPTAIALPPPLTPGAYLDSPPERRASPYLRRTGRPRHVRRMCIGVGVGGGDSRSARAPARVVAGGCVAWVVMARLGRLALRYGGGLVCTGRERVRVLALALCVGAGDGELSRAWGWGRVYLDGSR</sequence>